<dbReference type="OrthoDB" id="5367448at2759"/>
<gene>
    <name evidence="2" type="ORF">B0T11DRAFT_330660</name>
</gene>
<organism evidence="2 3">
    <name type="scientific">Plectosphaerella cucumerina</name>
    <dbReference type="NCBI Taxonomy" id="40658"/>
    <lineage>
        <taxon>Eukaryota</taxon>
        <taxon>Fungi</taxon>
        <taxon>Dikarya</taxon>
        <taxon>Ascomycota</taxon>
        <taxon>Pezizomycotina</taxon>
        <taxon>Sordariomycetes</taxon>
        <taxon>Hypocreomycetidae</taxon>
        <taxon>Glomerellales</taxon>
        <taxon>Plectosphaerellaceae</taxon>
        <taxon>Plectosphaerella</taxon>
    </lineage>
</organism>
<proteinExistence type="predicted"/>
<dbReference type="AlphaFoldDB" id="A0A8K0TI08"/>
<reference evidence="2" key="1">
    <citation type="journal article" date="2021" name="Nat. Commun.">
        <title>Genetic determinants of endophytism in the Arabidopsis root mycobiome.</title>
        <authorList>
            <person name="Mesny F."/>
            <person name="Miyauchi S."/>
            <person name="Thiergart T."/>
            <person name="Pickel B."/>
            <person name="Atanasova L."/>
            <person name="Karlsson M."/>
            <person name="Huettel B."/>
            <person name="Barry K.W."/>
            <person name="Haridas S."/>
            <person name="Chen C."/>
            <person name="Bauer D."/>
            <person name="Andreopoulos W."/>
            <person name="Pangilinan J."/>
            <person name="LaButti K."/>
            <person name="Riley R."/>
            <person name="Lipzen A."/>
            <person name="Clum A."/>
            <person name="Drula E."/>
            <person name="Henrissat B."/>
            <person name="Kohler A."/>
            <person name="Grigoriev I.V."/>
            <person name="Martin F.M."/>
            <person name="Hacquard S."/>
        </authorList>
    </citation>
    <scope>NUCLEOTIDE SEQUENCE</scope>
    <source>
        <strain evidence="2">MPI-CAGE-AT-0016</strain>
    </source>
</reference>
<name>A0A8K0TI08_9PEZI</name>
<sequence length="275" mass="30562">MGLLSSLTGGRDVVRSLSKIASLRTVVLKVEPTPVKLSERRAVLNAIQQIVKIEVFRKLPSKSSDKSFMSVLKNQDDMKRLVDRSPLEFNVITEKPSTGVLSFLTSAPSTNAIIDEKTDSSENKPEDSPSQTRKAAADNTTQKRRFRVEIWPLPGYVHASDIRSSPLHGPWPPRGKVELESVLKESLPDNIAARGLFDWETGGQVPDAANTKRLEDVLFGHVPMDVGKRAVQERKKRNEMKKNMPAVMEGLLHMRREGSGGKKTKEKAAPENTDM</sequence>
<keyword evidence="3" id="KW-1185">Reference proteome</keyword>
<comment type="caution">
    <text evidence="2">The sequence shown here is derived from an EMBL/GenBank/DDBJ whole genome shotgun (WGS) entry which is preliminary data.</text>
</comment>
<evidence type="ECO:0000313" key="2">
    <source>
        <dbReference type="EMBL" id="KAH7358920.1"/>
    </source>
</evidence>
<accession>A0A8K0TI08</accession>
<evidence type="ECO:0000313" key="3">
    <source>
        <dbReference type="Proteomes" id="UP000813385"/>
    </source>
</evidence>
<protein>
    <submittedName>
        <fullName evidence="2">Uncharacterized protein</fullName>
    </submittedName>
</protein>
<dbReference type="EMBL" id="JAGPXD010000004">
    <property type="protein sequence ID" value="KAH7358920.1"/>
    <property type="molecule type" value="Genomic_DNA"/>
</dbReference>
<evidence type="ECO:0000256" key="1">
    <source>
        <dbReference type="SAM" id="MobiDB-lite"/>
    </source>
</evidence>
<dbReference type="Proteomes" id="UP000813385">
    <property type="component" value="Unassembled WGS sequence"/>
</dbReference>
<feature type="region of interest" description="Disordered" evidence="1">
    <location>
        <begin position="112"/>
        <end position="141"/>
    </location>
</feature>
<feature type="region of interest" description="Disordered" evidence="1">
    <location>
        <begin position="252"/>
        <end position="275"/>
    </location>
</feature>
<feature type="compositionally biased region" description="Basic and acidic residues" evidence="1">
    <location>
        <begin position="114"/>
        <end position="127"/>
    </location>
</feature>